<evidence type="ECO:0000313" key="2">
    <source>
        <dbReference type="Proteomes" id="UP000192911"/>
    </source>
</evidence>
<dbReference type="Proteomes" id="UP000192911">
    <property type="component" value="Unassembled WGS sequence"/>
</dbReference>
<proteinExistence type="predicted"/>
<dbReference type="OrthoDB" id="7349818at2"/>
<organism evidence="1 2">
    <name type="scientific">Trinickia caryophylli</name>
    <name type="common">Paraburkholderia caryophylli</name>
    <dbReference type="NCBI Taxonomy" id="28094"/>
    <lineage>
        <taxon>Bacteria</taxon>
        <taxon>Pseudomonadati</taxon>
        <taxon>Pseudomonadota</taxon>
        <taxon>Betaproteobacteria</taxon>
        <taxon>Burkholderiales</taxon>
        <taxon>Burkholderiaceae</taxon>
        <taxon>Trinickia</taxon>
    </lineage>
</organism>
<evidence type="ECO:0000313" key="1">
    <source>
        <dbReference type="EMBL" id="SMF44348.1"/>
    </source>
</evidence>
<dbReference type="STRING" id="28094.SAMN06295900_10743"/>
<dbReference type="AlphaFoldDB" id="A0A1X7F2T2"/>
<reference evidence="2" key="1">
    <citation type="submission" date="2017-04" db="EMBL/GenBank/DDBJ databases">
        <authorList>
            <person name="Varghese N."/>
            <person name="Submissions S."/>
        </authorList>
    </citation>
    <scope>NUCLEOTIDE SEQUENCE [LARGE SCALE GENOMIC DNA]</scope>
    <source>
        <strain evidence="2">Ballard 720</strain>
    </source>
</reference>
<dbReference type="GeneID" id="95549565"/>
<dbReference type="EMBL" id="FXAH01000007">
    <property type="protein sequence ID" value="SMF44348.1"/>
    <property type="molecule type" value="Genomic_DNA"/>
</dbReference>
<accession>A0A1X7F2T2</accession>
<gene>
    <name evidence="1" type="ORF">SAMN06295900_10743</name>
</gene>
<protein>
    <recommendedName>
        <fullName evidence="3">DUF1566 domain-containing protein</fullName>
    </recommendedName>
</protein>
<sequence>MDCYPCVLPISAPPEIGEYWPGQGGIYAGIMPDWSGGTSPQHLIFSVHEGTDLQWGGYLASEPHARSPYDGALNTNALVRSTYAHPAATWADKYQKDGHADFHLPSRRELDVGYATIEEQFSASHWYWSSTEESATAAQGRNATQTGLDSLFKTFPGRVRAVRTVPAGATDH</sequence>
<name>A0A1X7F2T2_TRICW</name>
<evidence type="ECO:0008006" key="3">
    <source>
        <dbReference type="Google" id="ProtNLM"/>
    </source>
</evidence>
<dbReference type="RefSeq" id="WP_085228181.1">
    <property type="nucleotide sequence ID" value="NZ_BSQD01000011.1"/>
</dbReference>
<keyword evidence="2" id="KW-1185">Reference proteome</keyword>